<dbReference type="SMART" id="SM01026">
    <property type="entry name" value="Beach"/>
    <property type="match status" value="1"/>
</dbReference>
<dbReference type="GO" id="GO:0019901">
    <property type="term" value="F:protein kinase binding"/>
    <property type="evidence" value="ECO:0007669"/>
    <property type="project" value="TreeGrafter"/>
</dbReference>
<dbReference type="Pfam" id="PF02138">
    <property type="entry name" value="Beach"/>
    <property type="match status" value="1"/>
</dbReference>
<dbReference type="InterPro" id="IPR001680">
    <property type="entry name" value="WD40_rpt"/>
</dbReference>
<dbReference type="InterPro" id="IPR036322">
    <property type="entry name" value="WD40_repeat_dom_sf"/>
</dbReference>
<dbReference type="SUPFAM" id="SSF81837">
    <property type="entry name" value="BEACH domain"/>
    <property type="match status" value="1"/>
</dbReference>
<feature type="domain" description="BEACH" evidence="2">
    <location>
        <begin position="1"/>
        <end position="80"/>
    </location>
</feature>
<feature type="non-terminal residue" evidence="3">
    <location>
        <position position="1"/>
    </location>
</feature>
<organism evidence="3">
    <name type="scientific">Trichuris suis</name>
    <name type="common">pig whipworm</name>
    <dbReference type="NCBI Taxonomy" id="68888"/>
    <lineage>
        <taxon>Eukaryota</taxon>
        <taxon>Metazoa</taxon>
        <taxon>Ecdysozoa</taxon>
        <taxon>Nematoda</taxon>
        <taxon>Enoplea</taxon>
        <taxon>Dorylaimia</taxon>
        <taxon>Trichinellida</taxon>
        <taxon>Trichuridae</taxon>
        <taxon>Trichuris</taxon>
    </lineage>
</organism>
<dbReference type="Gene3D" id="1.10.1540.10">
    <property type="entry name" value="BEACH domain"/>
    <property type="match status" value="1"/>
</dbReference>
<dbReference type="SMART" id="SM00320">
    <property type="entry name" value="WD40"/>
    <property type="match status" value="5"/>
</dbReference>
<proteinExistence type="predicted"/>
<dbReference type="GO" id="GO:0005829">
    <property type="term" value="C:cytosol"/>
    <property type="evidence" value="ECO:0007669"/>
    <property type="project" value="TreeGrafter"/>
</dbReference>
<dbReference type="GO" id="GO:0008104">
    <property type="term" value="P:intracellular protein localization"/>
    <property type="evidence" value="ECO:0007669"/>
    <property type="project" value="TreeGrafter"/>
</dbReference>
<dbReference type="PANTHER" id="PTHR13743">
    <property type="entry name" value="BEIGE/BEACH-RELATED"/>
    <property type="match status" value="1"/>
</dbReference>
<dbReference type="InterPro" id="IPR046851">
    <property type="entry name" value="NBCH_WD40"/>
</dbReference>
<name>A0A085MQQ5_9BILA</name>
<dbReference type="PROSITE" id="PS50197">
    <property type="entry name" value="BEACH"/>
    <property type="match status" value="1"/>
</dbReference>
<accession>A0A085MQQ5</accession>
<protein>
    <recommendedName>
        <fullName evidence="2">BEACH domain-containing protein</fullName>
    </recommendedName>
</protein>
<dbReference type="PANTHER" id="PTHR13743:SF162">
    <property type="entry name" value="NEUROBEACHIN"/>
    <property type="match status" value="1"/>
</dbReference>
<gene>
    <name evidence="3" type="ORF">M514_28269</name>
</gene>
<dbReference type="Gene3D" id="2.130.10.10">
    <property type="entry name" value="YVTN repeat-like/Quinoprotein amine dehydrogenase"/>
    <property type="match status" value="2"/>
</dbReference>
<dbReference type="AlphaFoldDB" id="A0A085MQQ5"/>
<dbReference type="InterPro" id="IPR036372">
    <property type="entry name" value="BEACH_dom_sf"/>
</dbReference>
<dbReference type="EMBL" id="KL367838">
    <property type="protein sequence ID" value="KFD59551.1"/>
    <property type="molecule type" value="Genomic_DNA"/>
</dbReference>
<evidence type="ECO:0000256" key="1">
    <source>
        <dbReference type="SAM" id="MobiDB-lite"/>
    </source>
</evidence>
<dbReference type="Proteomes" id="UP000030758">
    <property type="component" value="Unassembled WGS sequence"/>
</dbReference>
<feature type="region of interest" description="Disordered" evidence="1">
    <location>
        <begin position="524"/>
        <end position="543"/>
    </location>
</feature>
<sequence length="543" mass="59649">ALESDLVSCQLHQWIDLIFGYKQRGPEAVRATNVFYYLTYEGVVDLSVFDDPTVKQALENQVRHFGQTPAQLLFEPHTPRQSIMTISPLMFKPIMEDLCMIMKFISNSPVVHLSANTYSQLQNPTVVSVTASLCFALNRWNNNFTGNVGSHLSPPGAESPAQNIPVNLPLTVDPLLAAGNPATPVARRVLGDSLDPHMSVKWNNFVTTADSKYMFVCGYPDHSFRLLETDSARVRQVLYGHKAVVTCLARSECGLSSDCFLASGSRDCTVLLWHWNAKQGLLVGEHVSSAESVSPKAILIGHDGEISCIHVSAEHGLVVSASVGGALLIHTTQGDLLRCLRPSALDFKSPRILLMSRECFIVVCYDDGNLCLFTTSGRLIKHVVTDNNITCMCLSRDGEYFVVGSKEGTVFVYSVLQLTCLHQYCACDSAIKSIALAHNHRFILAGLTSGAIVVYNVDFNRASDDRCGVKCIFVRDGVSSRPITAVRFSQAKPYVECKLGKSILACKENMSLRGRPNGDLIETSRQMFHRQSDVPSADRPNGL</sequence>
<dbReference type="SUPFAM" id="SSF50978">
    <property type="entry name" value="WD40 repeat-like"/>
    <property type="match status" value="1"/>
</dbReference>
<reference evidence="3" key="1">
    <citation type="journal article" date="2014" name="Nat. Genet.">
        <title>Genome and transcriptome of the porcine whipworm Trichuris suis.</title>
        <authorList>
            <person name="Jex A.R."/>
            <person name="Nejsum P."/>
            <person name="Schwarz E.M."/>
            <person name="Hu L."/>
            <person name="Young N.D."/>
            <person name="Hall R.S."/>
            <person name="Korhonen P.K."/>
            <person name="Liao S."/>
            <person name="Thamsborg S."/>
            <person name="Xia J."/>
            <person name="Xu P."/>
            <person name="Wang S."/>
            <person name="Scheerlinck J.P."/>
            <person name="Hofmann A."/>
            <person name="Sternberg P.W."/>
            <person name="Wang J."/>
            <person name="Gasser R.B."/>
        </authorList>
    </citation>
    <scope>NUCLEOTIDE SEQUENCE [LARGE SCALE GENOMIC DNA]</scope>
    <source>
        <strain evidence="3">DCEP-RM93F</strain>
    </source>
</reference>
<dbReference type="GO" id="GO:0016020">
    <property type="term" value="C:membrane"/>
    <property type="evidence" value="ECO:0007669"/>
    <property type="project" value="TreeGrafter"/>
</dbReference>
<evidence type="ECO:0000313" key="3">
    <source>
        <dbReference type="EMBL" id="KFD59551.1"/>
    </source>
</evidence>
<dbReference type="InterPro" id="IPR000409">
    <property type="entry name" value="BEACH_dom"/>
</dbReference>
<dbReference type="Pfam" id="PF20426">
    <property type="entry name" value="NBCH_WD40"/>
    <property type="match status" value="1"/>
</dbReference>
<evidence type="ECO:0000259" key="2">
    <source>
        <dbReference type="PROSITE" id="PS50197"/>
    </source>
</evidence>
<dbReference type="InterPro" id="IPR050865">
    <property type="entry name" value="BEACH_Domain"/>
</dbReference>
<dbReference type="InterPro" id="IPR015943">
    <property type="entry name" value="WD40/YVTN_repeat-like_dom_sf"/>
</dbReference>